<feature type="non-terminal residue" evidence="3">
    <location>
        <position position="1"/>
    </location>
</feature>
<dbReference type="OMA" id="YAGEDYK"/>
<protein>
    <recommendedName>
        <fullName evidence="2">DUF7908 domain-containing protein</fullName>
    </recommendedName>
</protein>
<feature type="domain" description="DUF7908" evidence="2">
    <location>
        <begin position="26"/>
        <end position="152"/>
    </location>
</feature>
<dbReference type="Pfam" id="PF25485">
    <property type="entry name" value="DUF7908"/>
    <property type="match status" value="1"/>
</dbReference>
<reference evidence="3 4" key="1">
    <citation type="submission" date="2018-02" db="EMBL/GenBank/DDBJ databases">
        <title>Fusarium culmorum secondary metabolites in fungal-bacterial-plant interactions.</title>
        <authorList>
            <person name="Schmidt R."/>
        </authorList>
    </citation>
    <scope>NUCLEOTIDE SEQUENCE [LARGE SCALE GENOMIC DNA]</scope>
    <source>
        <strain evidence="3 4">PV</strain>
    </source>
</reference>
<feature type="compositionally biased region" description="Low complexity" evidence="1">
    <location>
        <begin position="231"/>
        <end position="252"/>
    </location>
</feature>
<gene>
    <name evidence="3" type="ORF">FCULG_00000020</name>
</gene>
<dbReference type="InterPro" id="IPR057230">
    <property type="entry name" value="DUF7908"/>
</dbReference>
<sequence length="458" mass="48295">KATPTGTETETTSTPPEINEPAGRAVIFLIQTTDDEQRTLHRRASSGFVGNNNPNVCTFATTFNLAEGQLLDRGVPIYYSGERVKALAGQDTPPRGSITTEFSESGNILTFKNAELPNGQAGFCQDTEGQVFITFSTIPPGCTPISLIAYDVNRCQNGRLIGLDELASSSSEIIPTGATSMESTAITEEALTTQPRTTETFTSQPIDSASRSSGLEGSATQYSSSTSDTFISPISEISESSQQEPTETSSQTGPIPTEMEDSATLSSASVTSQLSTLDSSQASVSDETELPTTSSAELQTTTDIKTVAETTSTATDTIETSSTVTDVSETSTQSVESTTTEVGTTSTDIGSDTTTEIEQSTTTEVEDTTTIPEELTTTEAETTSADFTTEAQPTTATEAAGDVGIACGEDGATSQYRTNGVTFEQLCQTGGNFDSFQELQVASFAECLRSNFDYGRMI</sequence>
<feature type="region of interest" description="Disordered" evidence="1">
    <location>
        <begin position="1"/>
        <end position="20"/>
    </location>
</feature>
<organism evidence="3 4">
    <name type="scientific">Fusarium culmorum</name>
    <dbReference type="NCBI Taxonomy" id="5516"/>
    <lineage>
        <taxon>Eukaryota</taxon>
        <taxon>Fungi</taxon>
        <taxon>Dikarya</taxon>
        <taxon>Ascomycota</taxon>
        <taxon>Pezizomycotina</taxon>
        <taxon>Sordariomycetes</taxon>
        <taxon>Hypocreomycetidae</taxon>
        <taxon>Hypocreales</taxon>
        <taxon>Nectriaceae</taxon>
        <taxon>Fusarium</taxon>
    </lineage>
</organism>
<dbReference type="EMBL" id="PVEM01000012">
    <property type="protein sequence ID" value="PTD05455.1"/>
    <property type="molecule type" value="Genomic_DNA"/>
</dbReference>
<feature type="compositionally biased region" description="Polar residues" evidence="1">
    <location>
        <begin position="190"/>
        <end position="230"/>
    </location>
</feature>
<name>A0A2T4GPJ5_FUSCU</name>
<feature type="compositionally biased region" description="Low complexity" evidence="1">
    <location>
        <begin position="307"/>
        <end position="386"/>
    </location>
</feature>
<comment type="caution">
    <text evidence="3">The sequence shown here is derived from an EMBL/GenBank/DDBJ whole genome shotgun (WGS) entry which is preliminary data.</text>
</comment>
<evidence type="ECO:0000313" key="3">
    <source>
        <dbReference type="EMBL" id="PTD05455.1"/>
    </source>
</evidence>
<evidence type="ECO:0000259" key="2">
    <source>
        <dbReference type="Pfam" id="PF25485"/>
    </source>
</evidence>
<dbReference type="OrthoDB" id="3563678at2759"/>
<evidence type="ECO:0000313" key="4">
    <source>
        <dbReference type="Proteomes" id="UP000241587"/>
    </source>
</evidence>
<evidence type="ECO:0000256" key="1">
    <source>
        <dbReference type="SAM" id="MobiDB-lite"/>
    </source>
</evidence>
<accession>A0A2T4GPJ5</accession>
<dbReference type="AlphaFoldDB" id="A0A2T4GPJ5"/>
<feature type="compositionally biased region" description="Polar residues" evidence="1">
    <location>
        <begin position="263"/>
        <end position="304"/>
    </location>
</feature>
<dbReference type="Proteomes" id="UP000241587">
    <property type="component" value="Unassembled WGS sequence"/>
</dbReference>
<keyword evidence="4" id="KW-1185">Reference proteome</keyword>
<proteinExistence type="predicted"/>
<feature type="region of interest" description="Disordered" evidence="1">
    <location>
        <begin position="190"/>
        <end position="386"/>
    </location>
</feature>